<keyword evidence="2" id="KW-1185">Reference proteome</keyword>
<gene>
    <name evidence="1" type="ORF">SAMN05216564_104146</name>
</gene>
<dbReference type="Gene3D" id="3.40.720.10">
    <property type="entry name" value="Alkaline Phosphatase, subunit A"/>
    <property type="match status" value="1"/>
</dbReference>
<evidence type="ECO:0000313" key="2">
    <source>
        <dbReference type="Proteomes" id="UP000199079"/>
    </source>
</evidence>
<reference evidence="2" key="1">
    <citation type="submission" date="2016-10" db="EMBL/GenBank/DDBJ databases">
        <authorList>
            <person name="Varghese N."/>
            <person name="Submissions S."/>
        </authorList>
    </citation>
    <scope>NUCLEOTIDE SEQUENCE [LARGE SCALE GENOMIC DNA]</scope>
    <source>
        <strain evidence="2">DC30,IBRC 10041,KCTC 4046</strain>
    </source>
</reference>
<dbReference type="PANTHER" id="PTHR10151:SF120">
    <property type="entry name" value="BIS(5'-ADENOSYL)-TRIPHOSPHATASE"/>
    <property type="match status" value="1"/>
</dbReference>
<dbReference type="SUPFAM" id="SSF53649">
    <property type="entry name" value="Alkaline phosphatase-like"/>
    <property type="match status" value="1"/>
</dbReference>
<evidence type="ECO:0000313" key="1">
    <source>
        <dbReference type="EMBL" id="SDY27658.1"/>
    </source>
</evidence>
<dbReference type="OrthoDB" id="33550at2157"/>
<organism evidence="1 2">
    <name type="scientific">Halopenitus persicus</name>
    <dbReference type="NCBI Taxonomy" id="1048396"/>
    <lineage>
        <taxon>Archaea</taxon>
        <taxon>Methanobacteriati</taxon>
        <taxon>Methanobacteriota</taxon>
        <taxon>Stenosarchaea group</taxon>
        <taxon>Halobacteria</taxon>
        <taxon>Halobacteriales</taxon>
        <taxon>Haloferacaceae</taxon>
        <taxon>Halopenitus</taxon>
    </lineage>
</organism>
<accession>A0A1H3IKQ4</accession>
<proteinExistence type="predicted"/>
<dbReference type="AlphaFoldDB" id="A0A1H3IKQ4"/>
<dbReference type="RefSeq" id="WP_021074853.1">
    <property type="nucleotide sequence ID" value="NZ_FNPC01000004.1"/>
</dbReference>
<name>A0A1H3IKQ4_9EURY</name>
<protein>
    <submittedName>
        <fullName evidence="1">Predicted phosphohydrolase or phosphomutase, AlkP superfamily</fullName>
    </submittedName>
</protein>
<dbReference type="GO" id="GO:0016787">
    <property type="term" value="F:hydrolase activity"/>
    <property type="evidence" value="ECO:0007669"/>
    <property type="project" value="UniProtKB-KW"/>
</dbReference>
<dbReference type="EMBL" id="FNPC01000004">
    <property type="protein sequence ID" value="SDY27658.1"/>
    <property type="molecule type" value="Genomic_DNA"/>
</dbReference>
<keyword evidence="1" id="KW-0378">Hydrolase</keyword>
<dbReference type="InterPro" id="IPR017850">
    <property type="entry name" value="Alkaline_phosphatase_core_sf"/>
</dbReference>
<dbReference type="InterPro" id="IPR002591">
    <property type="entry name" value="Phosphodiest/P_Trfase"/>
</dbReference>
<dbReference type="Proteomes" id="UP000199079">
    <property type="component" value="Unassembled WGS sequence"/>
</dbReference>
<dbReference type="Pfam" id="PF01663">
    <property type="entry name" value="Phosphodiest"/>
    <property type="match status" value="1"/>
</dbReference>
<dbReference type="PANTHER" id="PTHR10151">
    <property type="entry name" value="ECTONUCLEOTIDE PYROPHOSPHATASE/PHOSPHODIESTERASE"/>
    <property type="match status" value="1"/>
</dbReference>
<dbReference type="GeneID" id="43839140"/>
<sequence>MGLIDRLRGTDDPRVVFLGIDGVPYRLIASEPETFPNLTAMIESGSAGSIESIYPPETTACWPAITTGSNPGETGVYGYQDREIGSYETYVPMGRDVQHDRIWDRVTEAGRDASVFNVPVTFPPQRTVQRMVSGFLAPDVDAAATPEELRSYLDSIDYLIDVNAKLGHRADKSDFLDHARRTLDRRQTAFREYVERDDWDLFVGVYLTPDRINHFLFDQYVSGGPDREAFLSFYERLDEHIGAIRDALDRDTTLVVASDHGFAPIDRVVNCNEWLERTDWLAFRDRDHDALADIADDARAYSLGPGRFYLNLEGREPRGSVSRAEYEETRAELKRQLEDLESPAGDPVVRRVVETETAFRGDHDEIAPDLVAIPHDGFDLKADFVGHEAVFEDPGPRTGMHSFDDAALLIDEPGVTIDDADILDIAPTLLQLLDVSFERTAFDGASLVQ</sequence>